<dbReference type="Gene3D" id="1.10.10.10">
    <property type="entry name" value="Winged helix-like DNA-binding domain superfamily/Winged helix DNA-binding domain"/>
    <property type="match status" value="1"/>
</dbReference>
<reference evidence="5 6" key="1">
    <citation type="submission" date="2014-03" db="EMBL/GenBank/DDBJ databases">
        <title>Draft Genome Sequence of Actibacterium mucosum KCTC 23349, a Marine Alphaproteobacterium with Complex Ionic Requirements Isolated from Mediterranean Seawater at Malvarrosa Beach, Valencia, Spain.</title>
        <authorList>
            <person name="Arahal D.R."/>
            <person name="Shao Z."/>
            <person name="Lai Q."/>
            <person name="Pujalte M.J."/>
        </authorList>
    </citation>
    <scope>NUCLEOTIDE SEQUENCE [LARGE SCALE GENOMIC DNA]</scope>
    <source>
        <strain evidence="5 6">KCTC 23349</strain>
    </source>
</reference>
<dbReference type="Proteomes" id="UP000026249">
    <property type="component" value="Unassembled WGS sequence"/>
</dbReference>
<comment type="caution">
    <text evidence="5">The sequence shown here is derived from an EMBL/GenBank/DDBJ whole genome shotgun (WGS) entry which is preliminary data.</text>
</comment>
<protein>
    <recommendedName>
        <fullName evidence="4">HTH gntR-type domain-containing protein</fullName>
    </recommendedName>
</protein>
<dbReference type="STRING" id="1454373.ACMU_17140"/>
<dbReference type="SMART" id="SM00895">
    <property type="entry name" value="FCD"/>
    <property type="match status" value="1"/>
</dbReference>
<dbReference type="PROSITE" id="PS50949">
    <property type="entry name" value="HTH_GNTR"/>
    <property type="match status" value="1"/>
</dbReference>
<dbReference type="InterPro" id="IPR036390">
    <property type="entry name" value="WH_DNA-bd_sf"/>
</dbReference>
<dbReference type="PANTHER" id="PTHR43537">
    <property type="entry name" value="TRANSCRIPTIONAL REGULATOR, GNTR FAMILY"/>
    <property type="match status" value="1"/>
</dbReference>
<dbReference type="InterPro" id="IPR008920">
    <property type="entry name" value="TF_FadR/GntR_C"/>
</dbReference>
<dbReference type="GO" id="GO:0003700">
    <property type="term" value="F:DNA-binding transcription factor activity"/>
    <property type="evidence" value="ECO:0007669"/>
    <property type="project" value="InterPro"/>
</dbReference>
<dbReference type="SUPFAM" id="SSF48008">
    <property type="entry name" value="GntR ligand-binding domain-like"/>
    <property type="match status" value="1"/>
</dbReference>
<gene>
    <name evidence="5" type="ORF">ACMU_17140</name>
</gene>
<dbReference type="SMART" id="SM00345">
    <property type="entry name" value="HTH_GNTR"/>
    <property type="match status" value="1"/>
</dbReference>
<dbReference type="InterPro" id="IPR011711">
    <property type="entry name" value="GntR_C"/>
</dbReference>
<organism evidence="5 6">
    <name type="scientific">Actibacterium mucosum KCTC 23349</name>
    <dbReference type="NCBI Taxonomy" id="1454373"/>
    <lineage>
        <taxon>Bacteria</taxon>
        <taxon>Pseudomonadati</taxon>
        <taxon>Pseudomonadota</taxon>
        <taxon>Alphaproteobacteria</taxon>
        <taxon>Rhodobacterales</taxon>
        <taxon>Roseobacteraceae</taxon>
        <taxon>Actibacterium</taxon>
    </lineage>
</organism>
<keyword evidence="3" id="KW-0804">Transcription</keyword>
<dbReference type="RefSeq" id="WP_051588376.1">
    <property type="nucleotide sequence ID" value="NZ_JFKE01000007.1"/>
</dbReference>
<dbReference type="SUPFAM" id="SSF46785">
    <property type="entry name" value="Winged helix' DNA-binding domain"/>
    <property type="match status" value="1"/>
</dbReference>
<dbReference type="CDD" id="cd07377">
    <property type="entry name" value="WHTH_GntR"/>
    <property type="match status" value="1"/>
</dbReference>
<evidence type="ECO:0000256" key="1">
    <source>
        <dbReference type="ARBA" id="ARBA00023015"/>
    </source>
</evidence>
<dbReference type="Pfam" id="PF00392">
    <property type="entry name" value="GntR"/>
    <property type="match status" value="1"/>
</dbReference>
<feature type="domain" description="HTH gntR-type" evidence="4">
    <location>
        <begin position="12"/>
        <end position="79"/>
    </location>
</feature>
<dbReference type="InterPro" id="IPR000524">
    <property type="entry name" value="Tscrpt_reg_HTH_GntR"/>
</dbReference>
<sequence>MKQNSPAAAPAKSLAHRLAADIRRDIISGYFAPGTRLKTEVLTERYAVSASPVREALWRLEGEGFIVLLPNQGASVRVVDDDFVRNIFEIRSVIEPLFVGRFCRRCSSADIDRLKEAAEKFRQAGTHPIDTDAMDRHNRDFHAIMIEEEPNEEGIQVIERYGDLINAVRSQHRMTEGRARMRIVEHAAIIEAIAKGDVELARQASRDHVLAAGEDFLEQMRQSRRKIHKLNR</sequence>
<keyword evidence="2" id="KW-0238">DNA-binding</keyword>
<dbReference type="Pfam" id="PF07729">
    <property type="entry name" value="FCD"/>
    <property type="match status" value="1"/>
</dbReference>
<dbReference type="Gene3D" id="1.20.120.530">
    <property type="entry name" value="GntR ligand-binding domain-like"/>
    <property type="match status" value="1"/>
</dbReference>
<evidence type="ECO:0000256" key="3">
    <source>
        <dbReference type="ARBA" id="ARBA00023163"/>
    </source>
</evidence>
<dbReference type="InterPro" id="IPR036388">
    <property type="entry name" value="WH-like_DNA-bd_sf"/>
</dbReference>
<evidence type="ECO:0000256" key="2">
    <source>
        <dbReference type="ARBA" id="ARBA00023125"/>
    </source>
</evidence>
<keyword evidence="1" id="KW-0805">Transcription regulation</keyword>
<accession>A0A037ZFS1</accession>
<proteinExistence type="predicted"/>
<dbReference type="EMBL" id="JFKE01000007">
    <property type="protein sequence ID" value="KAJ54438.1"/>
    <property type="molecule type" value="Genomic_DNA"/>
</dbReference>
<dbReference type="AlphaFoldDB" id="A0A037ZFS1"/>
<evidence type="ECO:0000259" key="4">
    <source>
        <dbReference type="PROSITE" id="PS50949"/>
    </source>
</evidence>
<dbReference type="PANTHER" id="PTHR43537:SF24">
    <property type="entry name" value="GLUCONATE OPERON TRANSCRIPTIONAL REPRESSOR"/>
    <property type="match status" value="1"/>
</dbReference>
<evidence type="ECO:0000313" key="6">
    <source>
        <dbReference type="Proteomes" id="UP000026249"/>
    </source>
</evidence>
<dbReference type="GO" id="GO:0003677">
    <property type="term" value="F:DNA binding"/>
    <property type="evidence" value="ECO:0007669"/>
    <property type="project" value="UniProtKB-KW"/>
</dbReference>
<dbReference type="OrthoDB" id="8638122at2"/>
<name>A0A037ZFS1_9RHOB</name>
<keyword evidence="6" id="KW-1185">Reference proteome</keyword>
<evidence type="ECO:0000313" key="5">
    <source>
        <dbReference type="EMBL" id="KAJ54438.1"/>
    </source>
</evidence>